<accession>A0A0E0M1U8</accession>
<proteinExistence type="predicted"/>
<keyword evidence="3" id="KW-1185">Reference proteome</keyword>
<reference evidence="2" key="1">
    <citation type="submission" date="2015-04" db="UniProtKB">
        <authorList>
            <consortium name="EnsemblPlants"/>
        </authorList>
    </citation>
    <scope>IDENTIFICATION</scope>
</reference>
<evidence type="ECO:0000256" key="1">
    <source>
        <dbReference type="SAM" id="MobiDB-lite"/>
    </source>
</evidence>
<feature type="compositionally biased region" description="Low complexity" evidence="1">
    <location>
        <begin position="158"/>
        <end position="169"/>
    </location>
</feature>
<dbReference type="Proteomes" id="UP000026962">
    <property type="component" value="Chromosome 9"/>
</dbReference>
<reference evidence="2" key="2">
    <citation type="submission" date="2018-05" db="EMBL/GenBank/DDBJ databases">
        <title>OpunRS2 (Oryza punctata Reference Sequence Version 2).</title>
        <authorList>
            <person name="Zhang J."/>
            <person name="Kudrna D."/>
            <person name="Lee S."/>
            <person name="Talag J."/>
            <person name="Welchert J."/>
            <person name="Wing R.A."/>
        </authorList>
    </citation>
    <scope>NUCLEOTIDE SEQUENCE [LARGE SCALE GENOMIC DNA]</scope>
</reference>
<feature type="compositionally biased region" description="Basic residues" evidence="1">
    <location>
        <begin position="50"/>
        <end position="66"/>
    </location>
</feature>
<feature type="region of interest" description="Disordered" evidence="1">
    <location>
        <begin position="1"/>
        <end position="188"/>
    </location>
</feature>
<evidence type="ECO:0000313" key="2">
    <source>
        <dbReference type="EnsemblPlants" id="OPUNC09G10640.1"/>
    </source>
</evidence>
<protein>
    <submittedName>
        <fullName evidence="2">Uncharacterized protein</fullName>
    </submittedName>
</protein>
<evidence type="ECO:0000313" key="3">
    <source>
        <dbReference type="Proteomes" id="UP000026962"/>
    </source>
</evidence>
<dbReference type="EnsemblPlants" id="OPUNC09G10640.1">
    <property type="protein sequence ID" value="OPUNC09G10640.1"/>
    <property type="gene ID" value="OPUNC09G10640"/>
</dbReference>
<sequence length="188" mass="19791">MRLARGGRPSTPRVSWTPAAGQHLGGRRREHPVKAGGASLPLPSISRTTSTRRHRCPPRPQGRLHRHPDSAGASPELRAQGWLPLVAPSPPEDAAAAAFRQSSVPVVSVRPTAGARGALASAAGRRRLPLTGRSRPPDAAGRDSALTLPLTPGQEQGRSSSSVHAASRPSGKKGKKAICEIDKDREDH</sequence>
<feature type="compositionally biased region" description="Low complexity" evidence="1">
    <location>
        <begin position="94"/>
        <end position="123"/>
    </location>
</feature>
<dbReference type="AlphaFoldDB" id="A0A0E0M1U8"/>
<organism evidence="2">
    <name type="scientific">Oryza punctata</name>
    <name type="common">Red rice</name>
    <dbReference type="NCBI Taxonomy" id="4537"/>
    <lineage>
        <taxon>Eukaryota</taxon>
        <taxon>Viridiplantae</taxon>
        <taxon>Streptophyta</taxon>
        <taxon>Embryophyta</taxon>
        <taxon>Tracheophyta</taxon>
        <taxon>Spermatophyta</taxon>
        <taxon>Magnoliopsida</taxon>
        <taxon>Liliopsida</taxon>
        <taxon>Poales</taxon>
        <taxon>Poaceae</taxon>
        <taxon>BOP clade</taxon>
        <taxon>Oryzoideae</taxon>
        <taxon>Oryzeae</taxon>
        <taxon>Oryzinae</taxon>
        <taxon>Oryza</taxon>
    </lineage>
</organism>
<dbReference type="Gramene" id="OPUNC09G10640.1">
    <property type="protein sequence ID" value="OPUNC09G10640.1"/>
    <property type="gene ID" value="OPUNC09G10640"/>
</dbReference>
<feature type="compositionally biased region" description="Basic and acidic residues" evidence="1">
    <location>
        <begin position="177"/>
        <end position="188"/>
    </location>
</feature>
<name>A0A0E0M1U8_ORYPU</name>
<dbReference type="HOGENOM" id="CLU_1443230_0_0_1"/>